<dbReference type="InterPro" id="IPR057075">
    <property type="entry name" value="bHLH_IRO3"/>
</dbReference>
<keyword evidence="4" id="KW-0804">Transcription</keyword>
<comment type="subcellular location">
    <subcellularLocation>
        <location evidence="1">Nucleus</location>
    </subcellularLocation>
</comment>
<dbReference type="GO" id="GO:0005634">
    <property type="term" value="C:nucleus"/>
    <property type="evidence" value="ECO:0007669"/>
    <property type="project" value="UniProtKB-SubCell"/>
</dbReference>
<comment type="caution">
    <text evidence="9">The sequence shown here is derived from an EMBL/GenBank/DDBJ whole genome shotgun (WGS) entry which is preliminary data.</text>
</comment>
<keyword evidence="5" id="KW-0539">Nucleus</keyword>
<dbReference type="PROSITE" id="PS50888">
    <property type="entry name" value="BHLH"/>
    <property type="match status" value="1"/>
</dbReference>
<feature type="domain" description="BHLH" evidence="8">
    <location>
        <begin position="37"/>
        <end position="87"/>
    </location>
</feature>
<feature type="compositionally biased region" description="Basic and acidic residues" evidence="7">
    <location>
        <begin position="250"/>
        <end position="259"/>
    </location>
</feature>
<organism evidence="9 10">
    <name type="scientific">Ilex paraguariensis</name>
    <name type="common">yerba mate</name>
    <dbReference type="NCBI Taxonomy" id="185542"/>
    <lineage>
        <taxon>Eukaryota</taxon>
        <taxon>Viridiplantae</taxon>
        <taxon>Streptophyta</taxon>
        <taxon>Embryophyta</taxon>
        <taxon>Tracheophyta</taxon>
        <taxon>Spermatophyta</taxon>
        <taxon>Magnoliopsida</taxon>
        <taxon>eudicotyledons</taxon>
        <taxon>Gunneridae</taxon>
        <taxon>Pentapetalae</taxon>
        <taxon>asterids</taxon>
        <taxon>campanulids</taxon>
        <taxon>Aquifoliales</taxon>
        <taxon>Aquifoliaceae</taxon>
        <taxon>Ilex</taxon>
    </lineage>
</organism>
<name>A0ABC8T737_9AQUA</name>
<dbReference type="PANTHER" id="PTHR47075:SF9">
    <property type="entry name" value="TRANSCRIPTION FACTOR BHLH47"/>
    <property type="match status" value="1"/>
</dbReference>
<evidence type="ECO:0000256" key="7">
    <source>
        <dbReference type="SAM" id="MobiDB-lite"/>
    </source>
</evidence>
<protein>
    <recommendedName>
        <fullName evidence="8">BHLH domain-containing protein</fullName>
    </recommendedName>
</protein>
<sequence length="259" mass="28869">MVSDAPVSSGDDDNNVVVMEKPVSRSSPNKKNLGKVPKKIHKAEREKLKRDNMNVLYLELAKTLEPAHQNGGKASTISESIRLLQDLLAQVDNLKRENATLSSESRYITVEKKELKEENSALQVQIEKLRSEIEERVRCQLPWNLDPSQLRSNTIARPQLEDHLVLPIMDHASQPAPVVAPVFVMPLPQDLQTQHEPDSLEAASKLPASVTRPHARYPSPSDSWPSHILAKQSKATHHTCSHSSSSSTSSREDQGFCNQ</sequence>
<evidence type="ECO:0000256" key="6">
    <source>
        <dbReference type="SAM" id="Coils"/>
    </source>
</evidence>
<evidence type="ECO:0000313" key="9">
    <source>
        <dbReference type="EMBL" id="CAK9162897.1"/>
    </source>
</evidence>
<dbReference type="AlphaFoldDB" id="A0ABC8T737"/>
<dbReference type="InterPro" id="IPR036638">
    <property type="entry name" value="HLH_DNA-bd_sf"/>
</dbReference>
<accession>A0ABC8T737</accession>
<dbReference type="EMBL" id="CAUOFW020003947">
    <property type="protein sequence ID" value="CAK9162897.1"/>
    <property type="molecule type" value="Genomic_DNA"/>
</dbReference>
<keyword evidence="6" id="KW-0175">Coiled coil</keyword>
<reference evidence="9 10" key="1">
    <citation type="submission" date="2024-02" db="EMBL/GenBank/DDBJ databases">
        <authorList>
            <person name="Vignale AGUSTIN F."/>
            <person name="Sosa J E."/>
            <person name="Modenutti C."/>
        </authorList>
    </citation>
    <scope>NUCLEOTIDE SEQUENCE [LARGE SCALE GENOMIC DNA]</scope>
</reference>
<feature type="region of interest" description="Disordered" evidence="7">
    <location>
        <begin position="193"/>
        <end position="259"/>
    </location>
</feature>
<dbReference type="GO" id="GO:0003677">
    <property type="term" value="F:DNA binding"/>
    <property type="evidence" value="ECO:0007669"/>
    <property type="project" value="UniProtKB-KW"/>
</dbReference>
<evidence type="ECO:0000256" key="2">
    <source>
        <dbReference type="ARBA" id="ARBA00023015"/>
    </source>
</evidence>
<keyword evidence="3" id="KW-0238">DNA-binding</keyword>
<evidence type="ECO:0000259" key="8">
    <source>
        <dbReference type="PROSITE" id="PS50888"/>
    </source>
</evidence>
<feature type="region of interest" description="Disordered" evidence="7">
    <location>
        <begin position="1"/>
        <end position="38"/>
    </location>
</feature>
<dbReference type="PANTHER" id="PTHR47075">
    <property type="entry name" value="TRANSCRIPTION FACTOR BHLH47"/>
    <property type="match status" value="1"/>
</dbReference>
<proteinExistence type="predicted"/>
<dbReference type="InterPro" id="IPR011598">
    <property type="entry name" value="bHLH_dom"/>
</dbReference>
<gene>
    <name evidence="9" type="ORF">ILEXP_LOCUS31857</name>
</gene>
<evidence type="ECO:0000256" key="3">
    <source>
        <dbReference type="ARBA" id="ARBA00023125"/>
    </source>
</evidence>
<evidence type="ECO:0000256" key="1">
    <source>
        <dbReference type="ARBA" id="ARBA00004123"/>
    </source>
</evidence>
<evidence type="ECO:0000256" key="4">
    <source>
        <dbReference type="ARBA" id="ARBA00023163"/>
    </source>
</evidence>
<keyword evidence="2" id="KW-0805">Transcription regulation</keyword>
<feature type="coiled-coil region" evidence="6">
    <location>
        <begin position="77"/>
        <end position="132"/>
    </location>
</feature>
<dbReference type="Pfam" id="PF23177">
    <property type="entry name" value="bHLH_IRO3"/>
    <property type="match status" value="1"/>
</dbReference>
<dbReference type="SUPFAM" id="SSF47459">
    <property type="entry name" value="HLH, helix-loop-helix DNA-binding domain"/>
    <property type="match status" value="1"/>
</dbReference>
<keyword evidence="10" id="KW-1185">Reference proteome</keyword>
<evidence type="ECO:0000256" key="5">
    <source>
        <dbReference type="ARBA" id="ARBA00023242"/>
    </source>
</evidence>
<evidence type="ECO:0000313" key="10">
    <source>
        <dbReference type="Proteomes" id="UP001642360"/>
    </source>
</evidence>
<dbReference type="Proteomes" id="UP001642360">
    <property type="component" value="Unassembled WGS sequence"/>
</dbReference>
<dbReference type="Gene3D" id="4.10.280.10">
    <property type="entry name" value="Helix-loop-helix DNA-binding domain"/>
    <property type="match status" value="1"/>
</dbReference>